<keyword evidence="1" id="KW-0732">Signal</keyword>
<dbReference type="OrthoDB" id="1429208at2"/>
<proteinExistence type="predicted"/>
<reference evidence="3 4" key="1">
    <citation type="submission" date="2017-09" db="EMBL/GenBank/DDBJ databases">
        <title>Bacterial strain isolated from the female urinary microbiota.</title>
        <authorList>
            <person name="Thomas-White K."/>
            <person name="Kumar N."/>
            <person name="Forster S."/>
            <person name="Putonti C."/>
            <person name="Lawley T."/>
            <person name="Wolfe A.J."/>
        </authorList>
    </citation>
    <scope>NUCLEOTIDE SEQUENCE [LARGE SCALE GENOMIC DNA]</scope>
    <source>
        <strain evidence="3 4">UMB0536</strain>
    </source>
</reference>
<dbReference type="InterPro" id="IPR025665">
    <property type="entry name" value="Beta-barrel_OMP_2"/>
</dbReference>
<organism evidence="3 4">
    <name type="scientific">Hoylesella buccalis</name>
    <dbReference type="NCBI Taxonomy" id="28127"/>
    <lineage>
        <taxon>Bacteria</taxon>
        <taxon>Pseudomonadati</taxon>
        <taxon>Bacteroidota</taxon>
        <taxon>Bacteroidia</taxon>
        <taxon>Bacteroidales</taxon>
        <taxon>Prevotellaceae</taxon>
        <taxon>Hoylesella</taxon>
    </lineage>
</organism>
<feature type="signal peptide" evidence="1">
    <location>
        <begin position="1"/>
        <end position="21"/>
    </location>
</feature>
<name>A0A2N6QU06_9BACT</name>
<dbReference type="Pfam" id="PF13568">
    <property type="entry name" value="OMP_b-brl_2"/>
    <property type="match status" value="1"/>
</dbReference>
<accession>A0A2N6QU06</accession>
<feature type="domain" description="Outer membrane protein beta-barrel" evidence="2">
    <location>
        <begin position="38"/>
        <end position="205"/>
    </location>
</feature>
<protein>
    <recommendedName>
        <fullName evidence="2">Outer membrane protein beta-barrel domain-containing protein</fullName>
    </recommendedName>
</protein>
<evidence type="ECO:0000313" key="4">
    <source>
        <dbReference type="Proteomes" id="UP000235564"/>
    </source>
</evidence>
<dbReference type="EMBL" id="PNGJ01000001">
    <property type="protein sequence ID" value="PMC25499.1"/>
    <property type="molecule type" value="Genomic_DNA"/>
</dbReference>
<comment type="caution">
    <text evidence="3">The sequence shown here is derived from an EMBL/GenBank/DDBJ whole genome shotgun (WGS) entry which is preliminary data.</text>
</comment>
<sequence length="242" mass="26994">MVMRKKIWSLALVVCPLFATAQVTWNVKGALGSSAFIANSGESPQLSYRLGGGMEVPLGRTFYFQPSLYLANKGFNFNGYFGNEQISEARYHVNMHYVELPLNIVAHIHLTDDLYLNLYTGPYIACGLNSKAKVSMANSDYKHTFKENLFEQGSKMLGNSYNEEKKLVELPKFKRMDVGLQSGVELDINRIIIGVETSFGLTPVTNQPIVKEDVVAQVVQALLLGTATPHHFVFQATVGYRF</sequence>
<dbReference type="Proteomes" id="UP000235564">
    <property type="component" value="Unassembled WGS sequence"/>
</dbReference>
<feature type="chain" id="PRO_5014808227" description="Outer membrane protein beta-barrel domain-containing protein" evidence="1">
    <location>
        <begin position="22"/>
        <end position="242"/>
    </location>
</feature>
<evidence type="ECO:0000256" key="1">
    <source>
        <dbReference type="SAM" id="SignalP"/>
    </source>
</evidence>
<dbReference type="AlphaFoldDB" id="A0A2N6QU06"/>
<evidence type="ECO:0000259" key="2">
    <source>
        <dbReference type="Pfam" id="PF13568"/>
    </source>
</evidence>
<evidence type="ECO:0000313" key="3">
    <source>
        <dbReference type="EMBL" id="PMC25499.1"/>
    </source>
</evidence>
<gene>
    <name evidence="3" type="ORF">CJ231_01580</name>
</gene>